<accession>A0A923MGR3</accession>
<name>A0A923MGR3_9BURK</name>
<dbReference type="AlphaFoldDB" id="A0A923MGR3"/>
<evidence type="ECO:0000313" key="1">
    <source>
        <dbReference type="EMBL" id="MBC5768662.1"/>
    </source>
</evidence>
<reference evidence="1" key="1">
    <citation type="submission" date="2020-08" db="EMBL/GenBank/DDBJ databases">
        <title>Ramlibacter sp. GTP1 16S ribosomal RNA gene genome sequencing and assembly.</title>
        <authorList>
            <person name="Kang M."/>
        </authorList>
    </citation>
    <scope>NUCLEOTIDE SEQUENCE</scope>
    <source>
        <strain evidence="1">GTP1</strain>
    </source>
</reference>
<evidence type="ECO:0000313" key="2">
    <source>
        <dbReference type="Proteomes" id="UP000596827"/>
    </source>
</evidence>
<proteinExistence type="predicted"/>
<keyword evidence="2" id="KW-1185">Reference proteome</keyword>
<protein>
    <submittedName>
        <fullName evidence="1">Uncharacterized protein</fullName>
    </submittedName>
</protein>
<organism evidence="1 2">
    <name type="scientific">Ramlibacter albus</name>
    <dbReference type="NCBI Taxonomy" id="2079448"/>
    <lineage>
        <taxon>Bacteria</taxon>
        <taxon>Pseudomonadati</taxon>
        <taxon>Pseudomonadota</taxon>
        <taxon>Betaproteobacteria</taxon>
        <taxon>Burkholderiales</taxon>
        <taxon>Comamonadaceae</taxon>
        <taxon>Ramlibacter</taxon>
    </lineage>
</organism>
<comment type="caution">
    <text evidence="1">The sequence shown here is derived from an EMBL/GenBank/DDBJ whole genome shotgun (WGS) entry which is preliminary data.</text>
</comment>
<sequence>MQLRPTRAPAWFTRTLSLRRDARLKPKSTTQTATGIQCGAGGAEVDGHDWWLVQHARVLPRRLGPRSAHGSGGLPGLPAWALLSGSALAWLLALASQAAGLLAERWFFFAQARNPQNIYYQSVS</sequence>
<gene>
    <name evidence="1" type="ORF">H8R02_29640</name>
</gene>
<dbReference type="Proteomes" id="UP000596827">
    <property type="component" value="Unassembled WGS sequence"/>
</dbReference>
<dbReference type="EMBL" id="JACORU010000021">
    <property type="protein sequence ID" value="MBC5768662.1"/>
    <property type="molecule type" value="Genomic_DNA"/>
</dbReference>